<evidence type="ECO:0000256" key="5">
    <source>
        <dbReference type="SAM" id="Phobius"/>
    </source>
</evidence>
<comment type="caution">
    <text evidence="8">The sequence shown here is derived from an EMBL/GenBank/DDBJ whole genome shotgun (WGS) entry which is preliminary data.</text>
</comment>
<feature type="domain" description="TAZ-type" evidence="7">
    <location>
        <begin position="461"/>
        <end position="541"/>
    </location>
</feature>
<feature type="transmembrane region" description="Helical" evidence="5">
    <location>
        <begin position="85"/>
        <end position="117"/>
    </location>
</feature>
<dbReference type="PANTHER" id="PTHR45270:SF3">
    <property type="entry name" value="CHAPERONE DNAJ-DOMAIN SUPERFAMILY PROTEIN"/>
    <property type="match status" value="1"/>
</dbReference>
<keyword evidence="5" id="KW-0472">Membrane</keyword>
<feature type="transmembrane region" description="Helical" evidence="5">
    <location>
        <begin position="154"/>
        <end position="174"/>
    </location>
</feature>
<dbReference type="InterPro" id="IPR032843">
    <property type="entry name" value="Jiv"/>
</dbReference>
<dbReference type="Gene3D" id="1.20.1020.10">
    <property type="entry name" value="TAZ domain"/>
    <property type="match status" value="1"/>
</dbReference>
<feature type="domain" description="J" evidence="6">
    <location>
        <begin position="296"/>
        <end position="363"/>
    </location>
</feature>
<evidence type="ECO:0000313" key="9">
    <source>
        <dbReference type="Proteomes" id="UP000712281"/>
    </source>
</evidence>
<keyword evidence="3" id="KW-0862">Zinc</keyword>
<evidence type="ECO:0000259" key="6">
    <source>
        <dbReference type="PROSITE" id="PS50076"/>
    </source>
</evidence>
<evidence type="ECO:0000256" key="3">
    <source>
        <dbReference type="ARBA" id="ARBA00022833"/>
    </source>
</evidence>
<sequence>MEDIGLVKQGWNWLQSQKHLCSWVCAAMQCFGGKTEAFVERHWPLVCSGCGKLLGLLSLSFSYWKDCVLRGFQSSARFGSAALLLIMWSCFLSLTSISCLVYVLLGMGAAGAVVVYLGCTPGIFIVGLFGILIMWMYANFWITGTLFIVAGKCYLFSLNHARVVVLMATVYAIYSVNVRLGWPGVILSMNLAFLSNDVFIRLLQWCDSVTEKAQPEELKKPETLLEEEFTGEFEYPSPPPVEEVPEKKVHENKSANKPASPATVVSDLKEVSSVKVVSVEETGSADEMKRILDSLNHYEALGFPRHKKIDAAVLKKEYRKKAMLVHPDKNRGSPLASESFKKLQCAYEVLSDAVKRRDYDEQLKKEESKTRTVCQTSHASSHQNGPDYRSEESRRIHCTKCGNSHIWVCTNRSKAKARWCQKVQEDFRRRSTGKDEAQPNNLTEGSVIDQNHTSTISESHSLQNSIALQQRWLLFLLHARSCKPPVGKCTERNCVTVQKLWSHMDSCVKPRCLYSRCGITKSLIIHFKTCKDIRCRLCVPVRRTYNQQQANARLQARLQNKRSSVIAVNRDVVSNDSLCATAGAVSSAPGCADTLDNLQASSKRLKVEPSFQPVVSETESCKSSIVSKTETELSQDAERKDHRHSDAHAVLKSENVEVIEEISDISVQAGFGIKEKKHEAFENDPKPRSVSEPGQHDLCGASPKQENIKMEQETKKEVLVESADVVASKSGNPKIKGVSLTEFFTPEQVREHIRGLRQWIGQNKVNAEKNQAMENSMNENSCQLCAVEKLTFEPPPIYCTPCGARIKRNAMYYTVRNDNVLMIVPPSEPLAAGWQWRRCTFPTTLEGVVLRCEDSSNVDAIPV</sequence>
<accession>A0A8S9HSC1</accession>
<feature type="compositionally biased region" description="Basic and acidic residues" evidence="4">
    <location>
        <begin position="361"/>
        <end position="370"/>
    </location>
</feature>
<dbReference type="PROSITE" id="PS50076">
    <property type="entry name" value="DNAJ_2"/>
    <property type="match status" value="1"/>
</dbReference>
<dbReference type="SUPFAM" id="SSF57933">
    <property type="entry name" value="TAZ domain"/>
    <property type="match status" value="1"/>
</dbReference>
<dbReference type="PROSITE" id="PS00636">
    <property type="entry name" value="DNAJ_1"/>
    <property type="match status" value="1"/>
</dbReference>
<feature type="transmembrane region" description="Helical" evidence="5">
    <location>
        <begin position="43"/>
        <end position="64"/>
    </location>
</feature>
<dbReference type="InterPro" id="IPR001623">
    <property type="entry name" value="DnaJ_domain"/>
</dbReference>
<evidence type="ECO:0000259" key="7">
    <source>
        <dbReference type="PROSITE" id="PS50134"/>
    </source>
</evidence>
<name>A0A8S9HSC1_BRACR</name>
<keyword evidence="5" id="KW-1133">Transmembrane helix</keyword>
<keyword evidence="2" id="KW-0863">Zinc-finger</keyword>
<feature type="compositionally biased region" description="Basic and acidic residues" evidence="4">
    <location>
        <begin position="636"/>
        <end position="645"/>
    </location>
</feature>
<feature type="compositionally biased region" description="Basic and acidic residues" evidence="4">
    <location>
        <begin position="679"/>
        <end position="689"/>
    </location>
</feature>
<gene>
    <name evidence="8" type="ORF">F2Q68_00013537</name>
</gene>
<dbReference type="InterPro" id="IPR018253">
    <property type="entry name" value="DnaJ_domain_CS"/>
</dbReference>
<dbReference type="AlphaFoldDB" id="A0A8S9HSC1"/>
<organism evidence="8 9">
    <name type="scientific">Brassica cretica</name>
    <name type="common">Mustard</name>
    <dbReference type="NCBI Taxonomy" id="69181"/>
    <lineage>
        <taxon>Eukaryota</taxon>
        <taxon>Viridiplantae</taxon>
        <taxon>Streptophyta</taxon>
        <taxon>Embryophyta</taxon>
        <taxon>Tracheophyta</taxon>
        <taxon>Spermatophyta</taxon>
        <taxon>Magnoliopsida</taxon>
        <taxon>eudicotyledons</taxon>
        <taxon>Gunneridae</taxon>
        <taxon>Pentapetalae</taxon>
        <taxon>rosids</taxon>
        <taxon>malvids</taxon>
        <taxon>Brassicales</taxon>
        <taxon>Brassicaceae</taxon>
        <taxon>Brassiceae</taxon>
        <taxon>Brassica</taxon>
    </lineage>
</organism>
<dbReference type="SMART" id="SM00271">
    <property type="entry name" value="DnaJ"/>
    <property type="match status" value="1"/>
</dbReference>
<feature type="compositionally biased region" description="Basic and acidic residues" evidence="4">
    <location>
        <begin position="244"/>
        <end position="254"/>
    </location>
</feature>
<feature type="region of interest" description="Disordered" evidence="4">
    <location>
        <begin position="626"/>
        <end position="645"/>
    </location>
</feature>
<feature type="region of interest" description="Disordered" evidence="4">
    <location>
        <begin position="679"/>
        <end position="702"/>
    </location>
</feature>
<evidence type="ECO:0000256" key="2">
    <source>
        <dbReference type="ARBA" id="ARBA00022771"/>
    </source>
</evidence>
<dbReference type="PRINTS" id="PR00625">
    <property type="entry name" value="JDOMAIN"/>
</dbReference>
<dbReference type="GO" id="GO:0008270">
    <property type="term" value="F:zinc ion binding"/>
    <property type="evidence" value="ECO:0007669"/>
    <property type="project" value="UniProtKB-KW"/>
</dbReference>
<dbReference type="InterPro" id="IPR036869">
    <property type="entry name" value="J_dom_sf"/>
</dbReference>
<dbReference type="PROSITE" id="PS50134">
    <property type="entry name" value="ZF_TAZ"/>
    <property type="match status" value="1"/>
</dbReference>
<dbReference type="SMART" id="SM00551">
    <property type="entry name" value="ZnF_TAZ"/>
    <property type="match status" value="1"/>
</dbReference>
<keyword evidence="5" id="KW-0812">Transmembrane</keyword>
<evidence type="ECO:0008006" key="10">
    <source>
        <dbReference type="Google" id="ProtNLM"/>
    </source>
</evidence>
<dbReference type="Pfam" id="PF00226">
    <property type="entry name" value="DnaJ"/>
    <property type="match status" value="1"/>
</dbReference>
<dbReference type="PANTHER" id="PTHR45270">
    <property type="entry name" value="OS03G0832900 PROTEIN"/>
    <property type="match status" value="1"/>
</dbReference>
<dbReference type="InterPro" id="IPR035898">
    <property type="entry name" value="TAZ_dom_sf"/>
</dbReference>
<feature type="compositionally biased region" description="Polar residues" evidence="4">
    <location>
        <begin position="371"/>
        <end position="384"/>
    </location>
</feature>
<dbReference type="Pfam" id="PF02135">
    <property type="entry name" value="zf-TAZ"/>
    <property type="match status" value="1"/>
</dbReference>
<dbReference type="SUPFAM" id="SSF46565">
    <property type="entry name" value="Chaperone J-domain"/>
    <property type="match status" value="1"/>
</dbReference>
<dbReference type="Proteomes" id="UP000712281">
    <property type="component" value="Unassembled WGS sequence"/>
</dbReference>
<reference evidence="8" key="1">
    <citation type="submission" date="2019-12" db="EMBL/GenBank/DDBJ databases">
        <title>Genome sequencing and annotation of Brassica cretica.</title>
        <authorList>
            <person name="Studholme D.J."/>
            <person name="Sarris P.F."/>
        </authorList>
    </citation>
    <scope>NUCLEOTIDE SEQUENCE</scope>
    <source>
        <strain evidence="8">PFS-001/15</strain>
        <tissue evidence="8">Leaf</tissue>
    </source>
</reference>
<dbReference type="Gene3D" id="1.10.287.110">
    <property type="entry name" value="DnaJ domain"/>
    <property type="match status" value="1"/>
</dbReference>
<feature type="region of interest" description="Disordered" evidence="4">
    <location>
        <begin position="361"/>
        <end position="389"/>
    </location>
</feature>
<dbReference type="InterPro" id="IPR000197">
    <property type="entry name" value="Znf_TAZ"/>
</dbReference>
<feature type="region of interest" description="Disordered" evidence="4">
    <location>
        <begin position="232"/>
        <end position="261"/>
    </location>
</feature>
<dbReference type="CDD" id="cd06257">
    <property type="entry name" value="DnaJ"/>
    <property type="match status" value="1"/>
</dbReference>
<evidence type="ECO:0000256" key="1">
    <source>
        <dbReference type="ARBA" id="ARBA00022723"/>
    </source>
</evidence>
<dbReference type="Pfam" id="PF14901">
    <property type="entry name" value="Jiv90"/>
    <property type="match status" value="1"/>
</dbReference>
<dbReference type="EMBL" id="QGKW02001940">
    <property type="protein sequence ID" value="KAF2557868.1"/>
    <property type="molecule type" value="Genomic_DNA"/>
</dbReference>
<feature type="transmembrane region" description="Helical" evidence="5">
    <location>
        <begin position="123"/>
        <end position="142"/>
    </location>
</feature>
<evidence type="ECO:0000313" key="8">
    <source>
        <dbReference type="EMBL" id="KAF2557868.1"/>
    </source>
</evidence>
<evidence type="ECO:0000256" key="4">
    <source>
        <dbReference type="SAM" id="MobiDB-lite"/>
    </source>
</evidence>
<keyword evidence="1" id="KW-0479">Metal-binding</keyword>
<proteinExistence type="predicted"/>
<protein>
    <recommendedName>
        <fullName evidence="10">J domain-containing protein</fullName>
    </recommendedName>
</protein>